<evidence type="ECO:0000313" key="1">
    <source>
        <dbReference type="EMBL" id="GJN39473.1"/>
    </source>
</evidence>
<keyword evidence="2" id="KW-1185">Reference proteome</keyword>
<dbReference type="AlphaFoldDB" id="A0AAV5FXE8"/>
<comment type="caution">
    <text evidence="1">The sequence shown here is derived from an EMBL/GenBank/DDBJ whole genome shotgun (WGS) entry which is preliminary data.</text>
</comment>
<proteinExistence type="predicted"/>
<reference evidence="1" key="1">
    <citation type="journal article" date="2018" name="DNA Res.">
        <title>Multiple hybrid de novo genome assembly of finger millet, an orphan allotetraploid crop.</title>
        <authorList>
            <person name="Hatakeyama M."/>
            <person name="Aluri S."/>
            <person name="Balachadran M.T."/>
            <person name="Sivarajan S.R."/>
            <person name="Patrignani A."/>
            <person name="Gruter S."/>
            <person name="Poveda L."/>
            <person name="Shimizu-Inatsugi R."/>
            <person name="Baeten J."/>
            <person name="Francoijs K.J."/>
            <person name="Nataraja K.N."/>
            <person name="Reddy Y.A.N."/>
            <person name="Phadnis S."/>
            <person name="Ravikumar R.L."/>
            <person name="Schlapbach R."/>
            <person name="Sreeman S.M."/>
            <person name="Shimizu K.K."/>
        </authorList>
    </citation>
    <scope>NUCLEOTIDE SEQUENCE</scope>
</reference>
<reference evidence="1" key="2">
    <citation type="submission" date="2021-12" db="EMBL/GenBank/DDBJ databases">
        <title>Resequencing data analysis of finger millet.</title>
        <authorList>
            <person name="Hatakeyama M."/>
            <person name="Aluri S."/>
            <person name="Balachadran M.T."/>
            <person name="Sivarajan S.R."/>
            <person name="Poveda L."/>
            <person name="Shimizu-Inatsugi R."/>
            <person name="Schlapbach R."/>
            <person name="Sreeman S.M."/>
            <person name="Shimizu K.K."/>
        </authorList>
    </citation>
    <scope>NUCLEOTIDE SEQUENCE</scope>
</reference>
<gene>
    <name evidence="1" type="primary">gb28595</name>
    <name evidence="1" type="ORF">PR202_gb28595</name>
</gene>
<accession>A0AAV5FXE8</accession>
<evidence type="ECO:0000313" key="2">
    <source>
        <dbReference type="Proteomes" id="UP001054889"/>
    </source>
</evidence>
<name>A0AAV5FXE8_ELECO</name>
<protein>
    <submittedName>
        <fullName evidence="1">Uncharacterized protein</fullName>
    </submittedName>
</protein>
<organism evidence="1 2">
    <name type="scientific">Eleusine coracana subsp. coracana</name>
    <dbReference type="NCBI Taxonomy" id="191504"/>
    <lineage>
        <taxon>Eukaryota</taxon>
        <taxon>Viridiplantae</taxon>
        <taxon>Streptophyta</taxon>
        <taxon>Embryophyta</taxon>
        <taxon>Tracheophyta</taxon>
        <taxon>Spermatophyta</taxon>
        <taxon>Magnoliopsida</taxon>
        <taxon>Liliopsida</taxon>
        <taxon>Poales</taxon>
        <taxon>Poaceae</taxon>
        <taxon>PACMAD clade</taxon>
        <taxon>Chloridoideae</taxon>
        <taxon>Cynodonteae</taxon>
        <taxon>Eleusininae</taxon>
        <taxon>Eleusine</taxon>
    </lineage>
</organism>
<dbReference type="EMBL" id="BQKI01000098">
    <property type="protein sequence ID" value="GJN39473.1"/>
    <property type="molecule type" value="Genomic_DNA"/>
</dbReference>
<sequence length="93" mass="10094">MAYIAQYVGLITTEVAPSKLPPITTRGRVPVILDTIKEEDKEAVESPMAHSSPHKAIRGMEVVTDTLMYCANKLTFLAGPMGMAKTGCMKIRA</sequence>
<dbReference type="Proteomes" id="UP001054889">
    <property type="component" value="Unassembled WGS sequence"/>
</dbReference>